<keyword evidence="11" id="KW-0175">Coiled coil</keyword>
<dbReference type="InterPro" id="IPR036097">
    <property type="entry name" value="HisK_dim/P_sf"/>
</dbReference>
<sequence length="327" mass="38435">MKIKRAIKYFVVDYGSLLLVVFITQVFFFGLLFYFKRLWMDELIYFGFLSFVILLIYLLAQFYKRGRIYEKFLQDSGNLNDYFIQHPRGMLEENFNHMIEKMVAKNCQNELEQKLEKKQQKVMVYKFVHQMKTPLSVLKLICENLGENSQKIQRNLSALEYNLNQMLDLYKLDDFKKDFVSEKVCLKEVCRDSINGLKDYFIASQIYPKLEMDENIYVYSDSKWLKLVIYQLITNAIKYSDKGQTVLVRAMKKENHVFLSVIDTGLGIEKAEIKSIFDLFYIGKNGRNTADSSGIGLYIAKKVIEYLGHMIEVESIINQGTTMTIVF</sequence>
<dbReference type="GO" id="GO:0004721">
    <property type="term" value="F:phosphoprotein phosphatase activity"/>
    <property type="evidence" value="ECO:0007669"/>
    <property type="project" value="TreeGrafter"/>
</dbReference>
<evidence type="ECO:0000256" key="6">
    <source>
        <dbReference type="ARBA" id="ARBA00022692"/>
    </source>
</evidence>
<dbReference type="SUPFAM" id="SSF47384">
    <property type="entry name" value="Homodimeric domain of signal transducing histidine kinase"/>
    <property type="match status" value="1"/>
</dbReference>
<dbReference type="Pfam" id="PF02518">
    <property type="entry name" value="HATPase_c"/>
    <property type="match status" value="1"/>
</dbReference>
<dbReference type="InterPro" id="IPR003594">
    <property type="entry name" value="HATPase_dom"/>
</dbReference>
<feature type="coiled-coil region" evidence="11">
    <location>
        <begin position="101"/>
        <end position="162"/>
    </location>
</feature>
<feature type="domain" description="Histidine kinase" evidence="13">
    <location>
        <begin position="126"/>
        <end position="327"/>
    </location>
</feature>
<gene>
    <name evidence="14" type="ORF">DWX20_05375</name>
</gene>
<keyword evidence="6 12" id="KW-0812">Transmembrane</keyword>
<evidence type="ECO:0000256" key="1">
    <source>
        <dbReference type="ARBA" id="ARBA00000085"/>
    </source>
</evidence>
<name>A0A412PF45_9FIRM</name>
<keyword evidence="8 12" id="KW-1133">Transmembrane helix</keyword>
<evidence type="ECO:0000256" key="5">
    <source>
        <dbReference type="ARBA" id="ARBA00022679"/>
    </source>
</evidence>
<dbReference type="PANTHER" id="PTHR45453:SF2">
    <property type="entry name" value="HISTIDINE KINASE"/>
    <property type="match status" value="1"/>
</dbReference>
<dbReference type="GO" id="GO:0016036">
    <property type="term" value="P:cellular response to phosphate starvation"/>
    <property type="evidence" value="ECO:0007669"/>
    <property type="project" value="TreeGrafter"/>
</dbReference>
<accession>A0A412PF45</accession>
<evidence type="ECO:0000256" key="3">
    <source>
        <dbReference type="ARBA" id="ARBA00012438"/>
    </source>
</evidence>
<evidence type="ECO:0000256" key="9">
    <source>
        <dbReference type="ARBA" id="ARBA00023012"/>
    </source>
</evidence>
<keyword evidence="9" id="KW-0902">Two-component regulatory system</keyword>
<proteinExistence type="predicted"/>
<evidence type="ECO:0000313" key="14">
    <source>
        <dbReference type="EMBL" id="RGT56237.1"/>
    </source>
</evidence>
<dbReference type="PANTHER" id="PTHR45453">
    <property type="entry name" value="PHOSPHATE REGULON SENSOR PROTEIN PHOR"/>
    <property type="match status" value="1"/>
</dbReference>
<comment type="subcellular location">
    <subcellularLocation>
        <location evidence="2">Cell membrane</location>
        <topology evidence="2">Multi-pass membrane protein</topology>
    </subcellularLocation>
</comment>
<dbReference type="PRINTS" id="PR00344">
    <property type="entry name" value="BCTRLSENSOR"/>
</dbReference>
<keyword evidence="4" id="KW-1003">Cell membrane</keyword>
<feature type="transmembrane region" description="Helical" evidence="12">
    <location>
        <begin position="43"/>
        <end position="63"/>
    </location>
</feature>
<dbReference type="GO" id="GO:0005886">
    <property type="term" value="C:plasma membrane"/>
    <property type="evidence" value="ECO:0007669"/>
    <property type="project" value="UniProtKB-SubCell"/>
</dbReference>
<dbReference type="InterPro" id="IPR004358">
    <property type="entry name" value="Sig_transdc_His_kin-like_C"/>
</dbReference>
<evidence type="ECO:0000256" key="10">
    <source>
        <dbReference type="ARBA" id="ARBA00023136"/>
    </source>
</evidence>
<evidence type="ECO:0000256" key="12">
    <source>
        <dbReference type="SAM" id="Phobius"/>
    </source>
</evidence>
<keyword evidence="5" id="KW-0808">Transferase</keyword>
<dbReference type="EC" id="2.7.13.3" evidence="3"/>
<organism evidence="14 15">
    <name type="scientific">Solobacterium moorei</name>
    <dbReference type="NCBI Taxonomy" id="102148"/>
    <lineage>
        <taxon>Bacteria</taxon>
        <taxon>Bacillati</taxon>
        <taxon>Bacillota</taxon>
        <taxon>Erysipelotrichia</taxon>
        <taxon>Erysipelotrichales</taxon>
        <taxon>Erysipelotrichaceae</taxon>
        <taxon>Solobacterium</taxon>
    </lineage>
</organism>
<evidence type="ECO:0000256" key="7">
    <source>
        <dbReference type="ARBA" id="ARBA00022777"/>
    </source>
</evidence>
<comment type="caution">
    <text evidence="14">The sequence shown here is derived from an EMBL/GenBank/DDBJ whole genome shotgun (WGS) entry which is preliminary data.</text>
</comment>
<evidence type="ECO:0000313" key="15">
    <source>
        <dbReference type="Proteomes" id="UP000284731"/>
    </source>
</evidence>
<feature type="transmembrane region" description="Helical" evidence="12">
    <location>
        <begin position="12"/>
        <end position="31"/>
    </location>
</feature>
<dbReference type="EMBL" id="QRWX01000002">
    <property type="protein sequence ID" value="RGT56237.1"/>
    <property type="molecule type" value="Genomic_DNA"/>
</dbReference>
<dbReference type="InterPro" id="IPR036890">
    <property type="entry name" value="HATPase_C_sf"/>
</dbReference>
<dbReference type="SUPFAM" id="SSF55874">
    <property type="entry name" value="ATPase domain of HSP90 chaperone/DNA topoisomerase II/histidine kinase"/>
    <property type="match status" value="1"/>
</dbReference>
<dbReference type="GO" id="GO:0000155">
    <property type="term" value="F:phosphorelay sensor kinase activity"/>
    <property type="evidence" value="ECO:0007669"/>
    <property type="project" value="InterPro"/>
</dbReference>
<protein>
    <recommendedName>
        <fullName evidence="3">histidine kinase</fullName>
        <ecNumber evidence="3">2.7.13.3</ecNumber>
    </recommendedName>
</protein>
<dbReference type="Gene3D" id="3.30.565.10">
    <property type="entry name" value="Histidine kinase-like ATPase, C-terminal domain"/>
    <property type="match status" value="1"/>
</dbReference>
<dbReference type="AlphaFoldDB" id="A0A412PF45"/>
<dbReference type="PROSITE" id="PS50109">
    <property type="entry name" value="HIS_KIN"/>
    <property type="match status" value="1"/>
</dbReference>
<dbReference type="RefSeq" id="WP_118764767.1">
    <property type="nucleotide sequence ID" value="NZ_CABJCF010000002.1"/>
</dbReference>
<evidence type="ECO:0000256" key="2">
    <source>
        <dbReference type="ARBA" id="ARBA00004651"/>
    </source>
</evidence>
<dbReference type="SMART" id="SM00387">
    <property type="entry name" value="HATPase_c"/>
    <property type="match status" value="1"/>
</dbReference>
<reference evidence="14 15" key="1">
    <citation type="submission" date="2018-08" db="EMBL/GenBank/DDBJ databases">
        <title>A genome reference for cultivated species of the human gut microbiota.</title>
        <authorList>
            <person name="Zou Y."/>
            <person name="Xue W."/>
            <person name="Luo G."/>
        </authorList>
    </citation>
    <scope>NUCLEOTIDE SEQUENCE [LARGE SCALE GENOMIC DNA]</scope>
    <source>
        <strain evidence="14 15">AF18-46</strain>
    </source>
</reference>
<comment type="catalytic activity">
    <reaction evidence="1">
        <text>ATP + protein L-histidine = ADP + protein N-phospho-L-histidine.</text>
        <dbReference type="EC" id="2.7.13.3"/>
    </reaction>
</comment>
<dbReference type="InterPro" id="IPR050351">
    <property type="entry name" value="BphY/WalK/GraS-like"/>
</dbReference>
<evidence type="ECO:0000256" key="11">
    <source>
        <dbReference type="SAM" id="Coils"/>
    </source>
</evidence>
<evidence type="ECO:0000256" key="8">
    <source>
        <dbReference type="ARBA" id="ARBA00022989"/>
    </source>
</evidence>
<dbReference type="Proteomes" id="UP000284731">
    <property type="component" value="Unassembled WGS sequence"/>
</dbReference>
<evidence type="ECO:0000259" key="13">
    <source>
        <dbReference type="PROSITE" id="PS50109"/>
    </source>
</evidence>
<dbReference type="Gene3D" id="1.10.287.130">
    <property type="match status" value="1"/>
</dbReference>
<evidence type="ECO:0000256" key="4">
    <source>
        <dbReference type="ARBA" id="ARBA00022475"/>
    </source>
</evidence>
<keyword evidence="10 12" id="KW-0472">Membrane</keyword>
<keyword evidence="7 14" id="KW-0418">Kinase</keyword>
<dbReference type="InterPro" id="IPR005467">
    <property type="entry name" value="His_kinase_dom"/>
</dbReference>